<dbReference type="EMBL" id="HBKQ01058914">
    <property type="protein sequence ID" value="CAE2285718.1"/>
    <property type="molecule type" value="Transcribed_RNA"/>
</dbReference>
<name>A0A7S4K7M3_9STRA</name>
<dbReference type="AlphaFoldDB" id="A0A7S4K7M3"/>
<feature type="region of interest" description="Disordered" evidence="1">
    <location>
        <begin position="1"/>
        <end position="98"/>
    </location>
</feature>
<dbReference type="Gene3D" id="3.80.10.10">
    <property type="entry name" value="Ribonuclease Inhibitor"/>
    <property type="match status" value="1"/>
</dbReference>
<accession>A0A7S4K7M3</accession>
<gene>
    <name evidence="2" type="ORF">OAUR00152_LOCUS40246</name>
</gene>
<feature type="compositionally biased region" description="Low complexity" evidence="1">
    <location>
        <begin position="67"/>
        <end position="81"/>
    </location>
</feature>
<dbReference type="SUPFAM" id="SSF52047">
    <property type="entry name" value="RNI-like"/>
    <property type="match status" value="1"/>
</dbReference>
<evidence type="ECO:0000256" key="1">
    <source>
        <dbReference type="SAM" id="MobiDB-lite"/>
    </source>
</evidence>
<feature type="compositionally biased region" description="Acidic residues" evidence="1">
    <location>
        <begin position="1"/>
        <end position="25"/>
    </location>
</feature>
<sequence>MMIRSEEEEEELLFADHGLEEEDGGELGHVGSSSEADDTHDYYSDSLTGDFDGDESSGSYPDEDYSTDTSSSQSDEIIMSSPETGEQDPSSPDEGRRPLFFWDVPSQWSVKRHCCYNARIGKEGIVGLARFLVRNSVTESLLIGGKIGIGNSGAATLARAVALNSSLSSFGMCGVDVEEEGMRYLREACELLEEGEGAPLADDRRVASFLRPLFDGSCPLQLTLMDAMDCGKRAAGVKRDPPSVLHMTLFSSVTNQRIWMSSVSRVGQQKILQTVFEMAMDRIRGLLEDSERALPLVWERAQTQASLAGLYELIRGNPGLCQRIIPTA</sequence>
<protein>
    <submittedName>
        <fullName evidence="2">Uncharacterized protein</fullName>
    </submittedName>
</protein>
<feature type="compositionally biased region" description="Acidic residues" evidence="1">
    <location>
        <begin position="51"/>
        <end position="66"/>
    </location>
</feature>
<evidence type="ECO:0000313" key="2">
    <source>
        <dbReference type="EMBL" id="CAE2285718.1"/>
    </source>
</evidence>
<dbReference type="InterPro" id="IPR032675">
    <property type="entry name" value="LRR_dom_sf"/>
</dbReference>
<proteinExistence type="predicted"/>
<organism evidence="2">
    <name type="scientific">Odontella aurita</name>
    <dbReference type="NCBI Taxonomy" id="265563"/>
    <lineage>
        <taxon>Eukaryota</taxon>
        <taxon>Sar</taxon>
        <taxon>Stramenopiles</taxon>
        <taxon>Ochrophyta</taxon>
        <taxon>Bacillariophyta</taxon>
        <taxon>Mediophyceae</taxon>
        <taxon>Biddulphiophycidae</taxon>
        <taxon>Eupodiscales</taxon>
        <taxon>Odontellaceae</taxon>
        <taxon>Odontella</taxon>
    </lineage>
</organism>
<reference evidence="2" key="1">
    <citation type="submission" date="2021-01" db="EMBL/GenBank/DDBJ databases">
        <authorList>
            <person name="Corre E."/>
            <person name="Pelletier E."/>
            <person name="Niang G."/>
            <person name="Scheremetjew M."/>
            <person name="Finn R."/>
            <person name="Kale V."/>
            <person name="Holt S."/>
            <person name="Cochrane G."/>
            <person name="Meng A."/>
            <person name="Brown T."/>
            <person name="Cohen L."/>
        </authorList>
    </citation>
    <scope>NUCLEOTIDE SEQUENCE</scope>
    <source>
        <strain evidence="2">Isolate 1302-5</strain>
    </source>
</reference>